<gene>
    <name evidence="10" type="primary">slt18_1079</name>
</gene>
<feature type="binding site" description="axial binding residue" evidence="7">
    <location>
        <position position="400"/>
    </location>
    <ligand>
        <name>heme</name>
        <dbReference type="ChEBI" id="CHEBI:30413"/>
    </ligand>
    <ligandPart>
        <name>Fe</name>
        <dbReference type="ChEBI" id="CHEBI:18248"/>
    </ligandPart>
</feature>
<dbReference type="InterPro" id="IPR001128">
    <property type="entry name" value="Cyt_P450"/>
</dbReference>
<dbReference type="EMBL" id="AB981711">
    <property type="protein sequence ID" value="BAP82204.1"/>
    <property type="molecule type" value="Genomic_DNA"/>
</dbReference>
<organism evidence="10">
    <name type="scientific">Streptomyces lactacystinaeus</name>
    <dbReference type="NCBI Taxonomy" id="1332838"/>
    <lineage>
        <taxon>Bacteria</taxon>
        <taxon>Bacillati</taxon>
        <taxon>Actinomycetota</taxon>
        <taxon>Actinomycetes</taxon>
        <taxon>Kitasatosporales</taxon>
        <taxon>Streptomycetaceae</taxon>
        <taxon>Streptomyces</taxon>
    </lineage>
</organism>
<evidence type="ECO:0000256" key="5">
    <source>
        <dbReference type="ARBA" id="ARBA00023004"/>
    </source>
</evidence>
<dbReference type="CDD" id="cd11049">
    <property type="entry name" value="CYP170A1-like"/>
    <property type="match status" value="1"/>
</dbReference>
<evidence type="ECO:0000256" key="4">
    <source>
        <dbReference type="ARBA" id="ARBA00023002"/>
    </source>
</evidence>
<comment type="cofactor">
    <cofactor evidence="7">
        <name>heme</name>
        <dbReference type="ChEBI" id="CHEBI:30413"/>
    </cofactor>
</comment>
<evidence type="ECO:0000256" key="2">
    <source>
        <dbReference type="ARBA" id="ARBA00022617"/>
    </source>
</evidence>
<evidence type="ECO:0000256" key="8">
    <source>
        <dbReference type="RuleBase" id="RU000461"/>
    </source>
</evidence>
<dbReference type="InterPro" id="IPR036396">
    <property type="entry name" value="Cyt_P450_sf"/>
</dbReference>
<evidence type="ECO:0000256" key="7">
    <source>
        <dbReference type="PIRSR" id="PIRSR602401-1"/>
    </source>
</evidence>
<feature type="compositionally biased region" description="Polar residues" evidence="9">
    <location>
        <begin position="1"/>
        <end position="13"/>
    </location>
</feature>
<dbReference type="GO" id="GO:0020037">
    <property type="term" value="F:heme binding"/>
    <property type="evidence" value="ECO:0007669"/>
    <property type="project" value="InterPro"/>
</dbReference>
<dbReference type="Pfam" id="PF00067">
    <property type="entry name" value="p450"/>
    <property type="match status" value="1"/>
</dbReference>
<dbReference type="GO" id="GO:0005506">
    <property type="term" value="F:iron ion binding"/>
    <property type="evidence" value="ECO:0007669"/>
    <property type="project" value="InterPro"/>
</dbReference>
<feature type="region of interest" description="Disordered" evidence="9">
    <location>
        <begin position="1"/>
        <end position="22"/>
    </location>
</feature>
<dbReference type="PROSITE" id="PS00086">
    <property type="entry name" value="CYTOCHROME_P450"/>
    <property type="match status" value="1"/>
</dbReference>
<dbReference type="PRINTS" id="PR00463">
    <property type="entry name" value="EP450I"/>
</dbReference>
<evidence type="ECO:0000256" key="6">
    <source>
        <dbReference type="ARBA" id="ARBA00023033"/>
    </source>
</evidence>
<dbReference type="Gene3D" id="1.10.630.10">
    <property type="entry name" value="Cytochrome P450"/>
    <property type="match status" value="1"/>
</dbReference>
<evidence type="ECO:0000256" key="9">
    <source>
        <dbReference type="SAM" id="MobiDB-lite"/>
    </source>
</evidence>
<name>A0A097ZQA9_9ACTN</name>
<dbReference type="GO" id="GO:0016705">
    <property type="term" value="F:oxidoreductase activity, acting on paired donors, with incorporation or reduction of molecular oxygen"/>
    <property type="evidence" value="ECO:0007669"/>
    <property type="project" value="InterPro"/>
</dbReference>
<keyword evidence="5 7" id="KW-0408">Iron</keyword>
<evidence type="ECO:0000256" key="1">
    <source>
        <dbReference type="ARBA" id="ARBA00010617"/>
    </source>
</evidence>
<dbReference type="AlphaFoldDB" id="A0A097ZQA9"/>
<dbReference type="InterPro" id="IPR050196">
    <property type="entry name" value="Cytochrome_P450_Monoox"/>
</dbReference>
<keyword evidence="4 8" id="KW-0560">Oxidoreductase</keyword>
<proteinExistence type="inferred from homology"/>
<keyword evidence="2 7" id="KW-0349">Heme</keyword>
<protein>
    <submittedName>
        <fullName evidence="10">Cytochrome P450</fullName>
    </submittedName>
</protein>
<comment type="similarity">
    <text evidence="1 8">Belongs to the cytochrome P450 family.</text>
</comment>
<evidence type="ECO:0000256" key="3">
    <source>
        <dbReference type="ARBA" id="ARBA00022723"/>
    </source>
</evidence>
<sequence>MTGQETRSYTKGSAPNALPVLGHANQLRSDPLTFLRSLPEQGDLVKIMVGPTPMYIACHPDLVHEMLTDKVKDFVKGGPVMDRVRTVLGDGLVTVDGLVHRKQRRLIQPSFHPARIAEYVGIMQKQAAVSAHEWPEGKNVDLLMQMGNLSADVALSCLFSEPGEGEVRRGGHHGLPTALNTVIDGMFFRMLNPLPALSFLPTPGNQRYKRAEAQLHQVVNETIDRYRRSGDGGGLLRTMMTEVDEEGHRFTDQELHDQSITLLLGGAETTAVLMSWIFHLLHENPQVAAKLHAELDEVLAGRPVTAEDLKKLLYTRNVVAEGLRLYPPAWLLSRRAAVDTTLGGLPVPAGTELSYSPFLLNRDARYFDAPDSFEPDRWLTMSTTPRKGAYLPFGAGNRKCIGDAFALTEAQVIVATVAQYWKLDRAPGTRPTRALVRMSLRPDQLTVVPTRRQPAREPQSAAS</sequence>
<keyword evidence="6 8" id="KW-0503">Monooxygenase</keyword>
<accession>A0A097ZQA9</accession>
<dbReference type="PRINTS" id="PR00385">
    <property type="entry name" value="P450"/>
</dbReference>
<dbReference type="PANTHER" id="PTHR24291:SF50">
    <property type="entry name" value="BIFUNCTIONAL ALBAFLAVENONE MONOOXYGENASE_TERPENE SYNTHASE"/>
    <property type="match status" value="1"/>
</dbReference>
<dbReference type="SUPFAM" id="SSF48264">
    <property type="entry name" value="Cytochrome P450"/>
    <property type="match status" value="1"/>
</dbReference>
<reference evidence="10" key="1">
    <citation type="submission" date="2014-08" db="EMBL/GenBank/DDBJ databases">
        <title>Gene cluster for diterpene biosynthesis.</title>
        <authorList>
            <person name="Ikeda H."/>
            <person name="Shin'ya K."/>
        </authorList>
    </citation>
    <scope>NUCLEOTIDE SEQUENCE</scope>
    <source>
        <strain evidence="10">OM-6519</strain>
    </source>
</reference>
<keyword evidence="3 7" id="KW-0479">Metal-binding</keyword>
<dbReference type="InterPro" id="IPR002401">
    <property type="entry name" value="Cyt_P450_E_grp-I"/>
</dbReference>
<dbReference type="InterPro" id="IPR017972">
    <property type="entry name" value="Cyt_P450_CS"/>
</dbReference>
<evidence type="ECO:0000313" key="10">
    <source>
        <dbReference type="EMBL" id="BAP82204.1"/>
    </source>
</evidence>
<dbReference type="PANTHER" id="PTHR24291">
    <property type="entry name" value="CYTOCHROME P450 FAMILY 4"/>
    <property type="match status" value="1"/>
</dbReference>
<dbReference type="GO" id="GO:0004497">
    <property type="term" value="F:monooxygenase activity"/>
    <property type="evidence" value="ECO:0007669"/>
    <property type="project" value="UniProtKB-KW"/>
</dbReference>